<proteinExistence type="predicted"/>
<dbReference type="Gene3D" id="3.10.450.40">
    <property type="match status" value="1"/>
</dbReference>
<gene>
    <name evidence="2" type="ORF">SAVERM_2150</name>
</gene>
<protein>
    <submittedName>
        <fullName evidence="2">Secreted protein</fullName>
    </submittedName>
</protein>
<feature type="region of interest" description="Disordered" evidence="1">
    <location>
        <begin position="51"/>
        <end position="101"/>
    </location>
</feature>
<reference evidence="2 3" key="3">
    <citation type="journal article" date="2014" name="J. Ind. Microbiol. Biotechnol.">
        <title>Genome mining of the Streptomyces avermitilis genome and development of genome-minimized hosts for heterologous expression of biosynthetic gene clusters.</title>
        <authorList>
            <person name="Ikeda H."/>
            <person name="Shin-ya K."/>
            <person name="Omura S."/>
        </authorList>
    </citation>
    <scope>NUCLEOTIDE SEQUENCE [LARGE SCALE GENOMIC DNA]</scope>
    <source>
        <strain evidence="3">ATCC 31267 / DSM 46492 / JCM 5070 / NBRC 14893 / NCIMB 12804 / NRRL 8165 / MA-4680</strain>
    </source>
</reference>
<dbReference type="EMBL" id="BA000030">
    <property type="protein sequence ID" value="BAC69861.1"/>
    <property type="molecule type" value="Genomic_DNA"/>
</dbReference>
<dbReference type="InterPro" id="IPR016182">
    <property type="entry name" value="Cu_amine_oxidase_N-reg"/>
</dbReference>
<keyword evidence="3" id="KW-1185">Reference proteome</keyword>
<dbReference type="GO" id="GO:0005507">
    <property type="term" value="F:copper ion binding"/>
    <property type="evidence" value="ECO:0007669"/>
    <property type="project" value="InterPro"/>
</dbReference>
<dbReference type="GO" id="GO:0009308">
    <property type="term" value="P:amine metabolic process"/>
    <property type="evidence" value="ECO:0007669"/>
    <property type="project" value="InterPro"/>
</dbReference>
<feature type="compositionally biased region" description="Low complexity" evidence="1">
    <location>
        <begin position="61"/>
        <end position="88"/>
    </location>
</feature>
<evidence type="ECO:0000256" key="1">
    <source>
        <dbReference type="SAM" id="MobiDB-lite"/>
    </source>
</evidence>
<reference evidence="2 3" key="1">
    <citation type="journal article" date="2001" name="Proc. Natl. Acad. Sci. U.S.A.">
        <title>Genome sequence of an industrial microorganism Streptomyces avermitilis: deducing the ability of producing secondary metabolites.</title>
        <authorList>
            <person name="Omura S."/>
            <person name="Ikeda H."/>
            <person name="Ishikawa J."/>
            <person name="Hanamoto A."/>
            <person name="Takahashi C."/>
            <person name="Shinose M."/>
            <person name="Takahashi Y."/>
            <person name="Horikawa H."/>
            <person name="Nakazawa H."/>
            <person name="Osonoe T."/>
            <person name="Kikuchi H."/>
            <person name="Shiba T."/>
            <person name="Sakaki Y."/>
            <person name="Hattori M."/>
        </authorList>
    </citation>
    <scope>NUCLEOTIDE SEQUENCE [LARGE SCALE GENOMIC DNA]</scope>
    <source>
        <strain evidence="3">ATCC 31267 / DSM 46492 / JCM 5070 / NBRC 14893 / NCIMB 12804 / NRRL 8165 / MA-4680</strain>
    </source>
</reference>
<evidence type="ECO:0000313" key="2">
    <source>
        <dbReference type="EMBL" id="BAC69861.1"/>
    </source>
</evidence>
<dbReference type="GO" id="GO:0008131">
    <property type="term" value="F:primary methylamine oxidase activity"/>
    <property type="evidence" value="ECO:0007669"/>
    <property type="project" value="InterPro"/>
</dbReference>
<organism evidence="2 3">
    <name type="scientific">Streptomyces avermitilis (strain ATCC 31267 / DSM 46492 / JCM 5070 / NBRC 14893 / NCIMB 12804 / NRRL 8165 / MA-4680)</name>
    <dbReference type="NCBI Taxonomy" id="227882"/>
    <lineage>
        <taxon>Bacteria</taxon>
        <taxon>Bacillati</taxon>
        <taxon>Actinomycetota</taxon>
        <taxon>Actinomycetes</taxon>
        <taxon>Kitasatosporales</taxon>
        <taxon>Streptomycetaceae</taxon>
        <taxon>Streptomyces</taxon>
    </lineage>
</organism>
<feature type="compositionally biased region" description="Basic and acidic residues" evidence="1">
    <location>
        <begin position="89"/>
        <end position="101"/>
    </location>
</feature>
<dbReference type="eggNOG" id="COG3733">
    <property type="taxonomic scope" value="Bacteria"/>
</dbReference>
<reference evidence="2 3" key="2">
    <citation type="journal article" date="2003" name="Nat. Biotechnol.">
        <title>Complete genome sequence and comparative analysis of the industrial microorganism Streptomyces avermitilis.</title>
        <authorList>
            <person name="Ikeda H."/>
            <person name="Ishikawa J."/>
            <person name="Hanamoto A."/>
            <person name="Shinose M."/>
            <person name="Kikuchi H."/>
            <person name="Shiba T."/>
            <person name="Sakaki Y."/>
            <person name="Hattori M."/>
            <person name="Omura S."/>
        </authorList>
    </citation>
    <scope>NUCLEOTIDE SEQUENCE [LARGE SCALE GENOMIC DNA]</scope>
    <source>
        <strain evidence="3">ATCC 31267 / DSM 46492 / JCM 5070 / NBRC 14893 / NCIMB 12804 / NRRL 8165 / MA-4680</strain>
    </source>
</reference>
<dbReference type="Proteomes" id="UP000000428">
    <property type="component" value="Chromosome"/>
</dbReference>
<dbReference type="SUPFAM" id="SSF54416">
    <property type="entry name" value="Amine oxidase N-terminal region"/>
    <property type="match status" value="1"/>
</dbReference>
<dbReference type="KEGG" id="sma:SAVERM_2150"/>
<dbReference type="HOGENOM" id="CLU_092077_0_0_11"/>
<name>Q82L62_STRAW</name>
<evidence type="ECO:0000313" key="3">
    <source>
        <dbReference type="Proteomes" id="UP000000428"/>
    </source>
</evidence>
<sequence>MGLKTLLETGGVGGNVRKIVHRHLGKVVAGAAIAVAGTAVMVGITLPGSAGADEQGGQGAGQSAQQAGQAGQQGQAAAQPGVVEQAPAEGEKGTGRDPLTDDETKRVAQIAVNQQFFGSSENVEGRRGPQRVGVDLAEQDENAPAGANAPRRADVRFYDYKDDTLVTKTVNLDSGKVEQTDTQHGVQPPISSDEAVEAARLLIADPLGAGLKADFKDATGKELTSPDQLLLNSMAYRATSGAQPAVLAQCGDHRCVRLFPKVRNGPWIDSRDLVVDLSARKVGKLG</sequence>
<accession>Q82L62</accession>
<dbReference type="AlphaFoldDB" id="Q82L62"/>
<dbReference type="GO" id="GO:0048038">
    <property type="term" value="F:quinone binding"/>
    <property type="evidence" value="ECO:0007669"/>
    <property type="project" value="InterPro"/>
</dbReference>